<keyword evidence="3" id="KW-1185">Reference proteome</keyword>
<dbReference type="GeneID" id="54419847"/>
<reference evidence="2 4" key="1">
    <citation type="submission" date="2020-01" db="EMBL/GenBank/DDBJ databases">
        <authorList>
            <consortium name="DOE Joint Genome Institute"/>
            <person name="Haridas S."/>
            <person name="Albert R."/>
            <person name="Binder M."/>
            <person name="Bloem J."/>
            <person name="Labutti K."/>
            <person name="Salamov A."/>
            <person name="Andreopoulos B."/>
            <person name="Baker S.E."/>
            <person name="Barry K."/>
            <person name="Bills G."/>
            <person name="Bluhm B.H."/>
            <person name="Cannon C."/>
            <person name="Castanera R."/>
            <person name="Culley D.E."/>
            <person name="Daum C."/>
            <person name="Ezra D."/>
            <person name="Gonzalez J.B."/>
            <person name="Henrissat B."/>
            <person name="Kuo A."/>
            <person name="Liang C."/>
            <person name="Lipzen A."/>
            <person name="Lutzoni F."/>
            <person name="Magnuson J."/>
            <person name="Mondo S."/>
            <person name="Nolan M."/>
            <person name="Ohm R."/>
            <person name="Pangilinan J."/>
            <person name="Park H.-J."/>
            <person name="Ramirez L."/>
            <person name="Alfaro M."/>
            <person name="Sun H."/>
            <person name="Tritt A."/>
            <person name="Yoshinaga Y."/>
            <person name="Zwiers L.-H."/>
            <person name="Turgeon B.G."/>
            <person name="Goodwin S.B."/>
            <person name="Spatafora J.W."/>
            <person name="Crous P.W."/>
            <person name="Grigoriev I.V."/>
        </authorList>
    </citation>
    <scope>NUCLEOTIDE SEQUENCE</scope>
    <source>
        <strain evidence="2 4">CBS 781.70</strain>
    </source>
</reference>
<feature type="region of interest" description="Disordered" evidence="1">
    <location>
        <begin position="74"/>
        <end position="120"/>
    </location>
</feature>
<dbReference type="Proteomes" id="UP000504638">
    <property type="component" value="Unplaced"/>
</dbReference>
<gene>
    <name evidence="2 4" type="ORF">P152DRAFT_457675</name>
</gene>
<dbReference type="EMBL" id="ML975155">
    <property type="protein sequence ID" value="KAF1813314.1"/>
    <property type="molecule type" value="Genomic_DNA"/>
</dbReference>
<name>A0A6G1G5I4_9PEZI</name>
<organism evidence="2">
    <name type="scientific">Eremomyces bilateralis CBS 781.70</name>
    <dbReference type="NCBI Taxonomy" id="1392243"/>
    <lineage>
        <taxon>Eukaryota</taxon>
        <taxon>Fungi</taxon>
        <taxon>Dikarya</taxon>
        <taxon>Ascomycota</taxon>
        <taxon>Pezizomycotina</taxon>
        <taxon>Dothideomycetes</taxon>
        <taxon>Dothideomycetes incertae sedis</taxon>
        <taxon>Eremomycetales</taxon>
        <taxon>Eremomycetaceae</taxon>
        <taxon>Eremomyces</taxon>
    </lineage>
</organism>
<dbReference type="AlphaFoldDB" id="A0A6G1G5I4"/>
<dbReference type="InterPro" id="IPR007727">
    <property type="entry name" value="Spo12"/>
</dbReference>
<reference evidence="4" key="2">
    <citation type="submission" date="2020-04" db="EMBL/GenBank/DDBJ databases">
        <authorList>
            <consortium name="NCBI Genome Project"/>
        </authorList>
    </citation>
    <scope>NUCLEOTIDE SEQUENCE</scope>
    <source>
        <strain evidence="4">CBS 781.70</strain>
    </source>
</reference>
<feature type="compositionally biased region" description="Low complexity" evidence="1">
    <location>
        <begin position="98"/>
        <end position="112"/>
    </location>
</feature>
<accession>A0A6G1G5I4</accession>
<dbReference type="Pfam" id="PF05032">
    <property type="entry name" value="Spo12"/>
    <property type="match status" value="1"/>
</dbReference>
<evidence type="ECO:0000313" key="3">
    <source>
        <dbReference type="Proteomes" id="UP000504638"/>
    </source>
</evidence>
<reference evidence="4" key="3">
    <citation type="submission" date="2025-04" db="UniProtKB">
        <authorList>
            <consortium name="RefSeq"/>
        </authorList>
    </citation>
    <scope>IDENTIFICATION</scope>
    <source>
        <strain evidence="4">CBS 781.70</strain>
    </source>
</reference>
<feature type="region of interest" description="Disordered" evidence="1">
    <location>
        <begin position="1"/>
        <end position="24"/>
    </location>
</feature>
<proteinExistence type="predicted"/>
<evidence type="ECO:0000256" key="1">
    <source>
        <dbReference type="SAM" id="MobiDB-lite"/>
    </source>
</evidence>
<protein>
    <submittedName>
        <fullName evidence="2 4">Uncharacterized protein</fullName>
    </submittedName>
</protein>
<sequence length="120" mass="12867">MPTEPLQERNANVPSPTKTHVEEKGQPVVQQNAAKAQFANNNRFSKSYISPSDAVLSPATKKLAAFKNKHMTKGIKPQSLFGRSPPAEHTAEDRTADTRAAASSSIGFASIGQALNEPPK</sequence>
<evidence type="ECO:0000313" key="4">
    <source>
        <dbReference type="RefSeq" id="XP_033534945.1"/>
    </source>
</evidence>
<evidence type="ECO:0000313" key="2">
    <source>
        <dbReference type="EMBL" id="KAF1813314.1"/>
    </source>
</evidence>
<dbReference type="OrthoDB" id="5578329at2759"/>
<dbReference type="RefSeq" id="XP_033534945.1">
    <property type="nucleotide sequence ID" value="XM_033679277.1"/>
</dbReference>
<feature type="compositionally biased region" description="Polar residues" evidence="1">
    <location>
        <begin position="9"/>
        <end position="18"/>
    </location>
</feature>